<evidence type="ECO:0000256" key="1">
    <source>
        <dbReference type="SAM" id="SignalP"/>
    </source>
</evidence>
<reference evidence="2 3" key="1">
    <citation type="submission" date="2024-04" db="EMBL/GenBank/DDBJ databases">
        <title>Luteolibacter sp. isolated from soil.</title>
        <authorList>
            <person name="An J."/>
        </authorList>
    </citation>
    <scope>NUCLEOTIDE SEQUENCE [LARGE SCALE GENOMIC DNA]</scope>
    <source>
        <strain evidence="2 3">Y139</strain>
    </source>
</reference>
<proteinExistence type="predicted"/>
<dbReference type="EMBL" id="JBBUKT010000005">
    <property type="protein sequence ID" value="MEK7951739.1"/>
    <property type="molecule type" value="Genomic_DNA"/>
</dbReference>
<protein>
    <submittedName>
        <fullName evidence="2">ELWxxDGT repeat protein</fullName>
    </submittedName>
</protein>
<dbReference type="RefSeq" id="WP_341405436.1">
    <property type="nucleotide sequence ID" value="NZ_JBBUKT010000005.1"/>
</dbReference>
<dbReference type="Proteomes" id="UP001371305">
    <property type="component" value="Unassembled WGS sequence"/>
</dbReference>
<keyword evidence="3" id="KW-1185">Reference proteome</keyword>
<keyword evidence="1" id="KW-0732">Signal</keyword>
<dbReference type="SUPFAM" id="SSF63825">
    <property type="entry name" value="YWTD domain"/>
    <property type="match status" value="2"/>
</dbReference>
<evidence type="ECO:0000313" key="3">
    <source>
        <dbReference type="Proteomes" id="UP001371305"/>
    </source>
</evidence>
<name>A0ABU9AXN2_9BACT</name>
<comment type="caution">
    <text evidence="2">The sequence shown here is derived from an EMBL/GenBank/DDBJ whole genome shotgun (WGS) entry which is preliminary data.</text>
</comment>
<feature type="signal peptide" evidence="1">
    <location>
        <begin position="1"/>
        <end position="24"/>
    </location>
</feature>
<dbReference type="InterPro" id="IPR030916">
    <property type="entry name" value="ELWxxDGT_rpt"/>
</dbReference>
<sequence>MMRSRLPLSYLHRSALLTSALALAITATPDQARAQLQTARLIKDANTLSPNTAYNPNITWASATGSQRVVFPMQTFANGTELWVTDGKAKGTRLLKDLIPGPGSSSPQQPTSFGTGTTKKTALLVNRVSTGDQIWITDGTEAGTTRLLENSLPGYQSSTNLLVGTPAGFFFEEINSSRTDDSHELFFSDGTVAGTRSLNPLASDHHTPISDPSAYATATGDSWCYFVANDKEVWRSNGTVAGTTKITTFTTGTPISITVAADRLFITSQLSAGGLQLFVCPIAGGDPVKVGPPDATTWNQMLVIALHDDAFFIAVDGSSNRTLWTSDGTAAGTRRITLMSPDQTTESKITLALNSWKDAIYFSTYHNDIGYELWRTDGTTAGTFPFRAFPPPDSLPVYTDMREFGDSLYFDLTDPYGFEHLWRTRGTSGSTQVVGKSPAFNNPYGLDPLLTNTDTAAFFITGQVQSAIALSMVRSNGGATQLTKSEKSNSSGVPLHPAEGAPFDMLNGLLLAFVKTGLTHELWQMNPDGSKSKAIWKVPTTQLGIQGSVSFRGHLGSSLLFTVDNPGAKHQVWITDGTKKGTLQLADTGSGYAADFVKAGSNYYFAVNYNDEAATTGLWKTNGTPAGTSKVASTDGTTPRPKPGELVALGDVAYALTGPTLWRSDGTAAGTVALKSDWYGQSTDAAAYLSVVAGKLHFTVKTGTLQYLWQSDGTAAGTVAVTPAVDFDAGSMGPAFDLGGAAIFQGDRIQPAPFLWRLDATGTAPVAPYVIGRRVNYWITYSDRQVVAGNQFFYCGIQDGDAELWATDGTANGTRLVKNIYPGTASTSAQSSNPAHLVAAGNLVYFTATDEEHGTELWRSDGTEAGTVLVSDIDPGPESSNPQALRVLGSKLYFTANRRTIGRELYSVDLP</sequence>
<accession>A0ABU9AXN2</accession>
<dbReference type="NCBIfam" id="TIGR04534">
    <property type="entry name" value="ELWxxDGT_rpt"/>
    <property type="match status" value="1"/>
</dbReference>
<evidence type="ECO:0000313" key="2">
    <source>
        <dbReference type="EMBL" id="MEK7951739.1"/>
    </source>
</evidence>
<gene>
    <name evidence="2" type="ORF">WKV53_14570</name>
</gene>
<feature type="chain" id="PRO_5046002496" evidence="1">
    <location>
        <begin position="25"/>
        <end position="911"/>
    </location>
</feature>
<organism evidence="2 3">
    <name type="scientific">Luteolibacter soli</name>
    <dbReference type="NCBI Taxonomy" id="3135280"/>
    <lineage>
        <taxon>Bacteria</taxon>
        <taxon>Pseudomonadati</taxon>
        <taxon>Verrucomicrobiota</taxon>
        <taxon>Verrucomicrobiia</taxon>
        <taxon>Verrucomicrobiales</taxon>
        <taxon>Verrucomicrobiaceae</taxon>
        <taxon>Luteolibacter</taxon>
    </lineage>
</organism>